<evidence type="ECO:0000313" key="1">
    <source>
        <dbReference type="EMBL" id="JAI02813.1"/>
    </source>
</evidence>
<accession>A0A0E9XJB5</accession>
<sequence length="40" mass="4811">MTYTTVVSMLMNHNVIALNDYMFERFNCRLFDIHRPGFLV</sequence>
<dbReference type="AlphaFoldDB" id="A0A0E9XJB5"/>
<dbReference type="EMBL" id="GBXM01005765">
    <property type="protein sequence ID" value="JAI02813.1"/>
    <property type="molecule type" value="Transcribed_RNA"/>
</dbReference>
<name>A0A0E9XJB5_ANGAN</name>
<organism evidence="1">
    <name type="scientific">Anguilla anguilla</name>
    <name type="common">European freshwater eel</name>
    <name type="synonym">Muraena anguilla</name>
    <dbReference type="NCBI Taxonomy" id="7936"/>
    <lineage>
        <taxon>Eukaryota</taxon>
        <taxon>Metazoa</taxon>
        <taxon>Chordata</taxon>
        <taxon>Craniata</taxon>
        <taxon>Vertebrata</taxon>
        <taxon>Euteleostomi</taxon>
        <taxon>Actinopterygii</taxon>
        <taxon>Neopterygii</taxon>
        <taxon>Teleostei</taxon>
        <taxon>Anguilliformes</taxon>
        <taxon>Anguillidae</taxon>
        <taxon>Anguilla</taxon>
    </lineage>
</organism>
<proteinExistence type="predicted"/>
<reference evidence="1" key="2">
    <citation type="journal article" date="2015" name="Fish Shellfish Immunol.">
        <title>Early steps in the European eel (Anguilla anguilla)-Vibrio vulnificus interaction in the gills: Role of the RtxA13 toxin.</title>
        <authorList>
            <person name="Callol A."/>
            <person name="Pajuelo D."/>
            <person name="Ebbesson L."/>
            <person name="Teles M."/>
            <person name="MacKenzie S."/>
            <person name="Amaro C."/>
        </authorList>
    </citation>
    <scope>NUCLEOTIDE SEQUENCE</scope>
</reference>
<reference evidence="1" key="1">
    <citation type="submission" date="2014-11" db="EMBL/GenBank/DDBJ databases">
        <authorList>
            <person name="Amaro Gonzalez C."/>
        </authorList>
    </citation>
    <scope>NUCLEOTIDE SEQUENCE</scope>
</reference>
<protein>
    <submittedName>
        <fullName evidence="1">Uncharacterized protein</fullName>
    </submittedName>
</protein>